<evidence type="ECO:0000256" key="6">
    <source>
        <dbReference type="SAM" id="Phobius"/>
    </source>
</evidence>
<keyword evidence="3 6" id="KW-1133">Transmembrane helix</keyword>
<reference evidence="8" key="1">
    <citation type="submission" date="2015-09" db="EMBL/GenBank/DDBJ databases">
        <authorList>
            <person name="Rodrigo-Torres Lidia"/>
            <person name="Arahal R.David."/>
        </authorList>
    </citation>
    <scope>NUCLEOTIDE SEQUENCE [LARGE SCALE GENOMIC DNA]</scope>
    <source>
        <strain evidence="8">CECT 7735</strain>
    </source>
</reference>
<feature type="transmembrane region" description="Helical" evidence="6">
    <location>
        <begin position="107"/>
        <end position="124"/>
    </location>
</feature>
<dbReference type="InterPro" id="IPR004254">
    <property type="entry name" value="AdipoR/HlyIII-related"/>
</dbReference>
<name>A0A0P1I386_9RHOB</name>
<keyword evidence="8" id="KW-1185">Reference proteome</keyword>
<feature type="transmembrane region" description="Helical" evidence="6">
    <location>
        <begin position="83"/>
        <end position="101"/>
    </location>
</feature>
<dbReference type="STRING" id="1715693.PH7735_00835"/>
<accession>A0A0P1I386</accession>
<dbReference type="PANTHER" id="PTHR20855:SF3">
    <property type="entry name" value="LD03007P"/>
    <property type="match status" value="1"/>
</dbReference>
<evidence type="ECO:0000313" key="8">
    <source>
        <dbReference type="Proteomes" id="UP000051870"/>
    </source>
</evidence>
<evidence type="ECO:0000256" key="3">
    <source>
        <dbReference type="ARBA" id="ARBA00022989"/>
    </source>
</evidence>
<dbReference type="EMBL" id="CYTW01000001">
    <property type="protein sequence ID" value="CUJ87912.1"/>
    <property type="molecule type" value="Genomic_DNA"/>
</dbReference>
<keyword evidence="5" id="KW-0479">Metal-binding</keyword>
<dbReference type="AlphaFoldDB" id="A0A0P1I386"/>
<dbReference type="GO" id="GO:0016020">
    <property type="term" value="C:membrane"/>
    <property type="evidence" value="ECO:0007669"/>
    <property type="project" value="UniProtKB-SubCell"/>
</dbReference>
<dbReference type="GeneID" id="83879907"/>
<feature type="binding site" evidence="5">
    <location>
        <position position="193"/>
    </location>
    <ligand>
        <name>Zn(2+)</name>
        <dbReference type="ChEBI" id="CHEBI:29105"/>
    </ligand>
</feature>
<sequence>MTTPNYPSSELSHRRADQVVHIVGLTLILTAGAVLITKSVARLDTGLTLAVVIYVLCALLSNLASCAYHFLPWHSRRKLLRRMDHAAIYLSITGTFTPFFVQANTTWTITLLCVCWGLTLAAIWHKVTHETVKTRWSTASYLGLGAIGLSAFSEMGTIPSSSLWCIGGGAVCYVLGTTFYARKTIPYRYAIWHTWVIMGGAALYAGIWLALLPS</sequence>
<feature type="transmembrane region" description="Helical" evidence="6">
    <location>
        <begin position="20"/>
        <end position="41"/>
    </location>
</feature>
<dbReference type="Proteomes" id="UP000051870">
    <property type="component" value="Unassembled WGS sequence"/>
</dbReference>
<dbReference type="Pfam" id="PF03006">
    <property type="entry name" value="HlyIII"/>
    <property type="match status" value="1"/>
</dbReference>
<keyword evidence="4 6" id="KW-0472">Membrane</keyword>
<feature type="transmembrane region" description="Helical" evidence="6">
    <location>
        <begin position="161"/>
        <end position="180"/>
    </location>
</feature>
<feature type="transmembrane region" description="Helical" evidence="6">
    <location>
        <begin position="47"/>
        <end position="71"/>
    </location>
</feature>
<evidence type="ECO:0000256" key="5">
    <source>
        <dbReference type="PIRSR" id="PIRSR604254-1"/>
    </source>
</evidence>
<organism evidence="7 8">
    <name type="scientific">Shimia thalassica</name>
    <dbReference type="NCBI Taxonomy" id="1715693"/>
    <lineage>
        <taxon>Bacteria</taxon>
        <taxon>Pseudomonadati</taxon>
        <taxon>Pseudomonadota</taxon>
        <taxon>Alphaproteobacteria</taxon>
        <taxon>Rhodobacterales</taxon>
        <taxon>Roseobacteraceae</taxon>
    </lineage>
</organism>
<dbReference type="RefSeq" id="WP_058310021.1">
    <property type="nucleotide sequence ID" value="NZ_CYTW01000001.1"/>
</dbReference>
<proteinExistence type="predicted"/>
<comment type="subcellular location">
    <subcellularLocation>
        <location evidence="1">Membrane</location>
        <topology evidence="1">Multi-pass membrane protein</topology>
    </subcellularLocation>
</comment>
<feature type="transmembrane region" description="Helical" evidence="6">
    <location>
        <begin position="136"/>
        <end position="155"/>
    </location>
</feature>
<evidence type="ECO:0000256" key="1">
    <source>
        <dbReference type="ARBA" id="ARBA00004141"/>
    </source>
</evidence>
<feature type="binding site" evidence="5">
    <location>
        <position position="69"/>
    </location>
    <ligand>
        <name>Zn(2+)</name>
        <dbReference type="ChEBI" id="CHEBI:29105"/>
    </ligand>
</feature>
<keyword evidence="2 6" id="KW-0812">Transmembrane</keyword>
<keyword evidence="5" id="KW-0862">Zinc</keyword>
<feature type="transmembrane region" description="Helical" evidence="6">
    <location>
        <begin position="192"/>
        <end position="211"/>
    </location>
</feature>
<evidence type="ECO:0000313" key="7">
    <source>
        <dbReference type="EMBL" id="CUJ87912.1"/>
    </source>
</evidence>
<dbReference type="GO" id="GO:0046872">
    <property type="term" value="F:metal ion binding"/>
    <property type="evidence" value="ECO:0007669"/>
    <property type="project" value="UniProtKB-KW"/>
</dbReference>
<gene>
    <name evidence="7" type="ORF">PH7735_00835</name>
</gene>
<evidence type="ECO:0000256" key="4">
    <source>
        <dbReference type="ARBA" id="ARBA00023136"/>
    </source>
</evidence>
<evidence type="ECO:0000256" key="2">
    <source>
        <dbReference type="ARBA" id="ARBA00022692"/>
    </source>
</evidence>
<protein>
    <submittedName>
        <fullName evidence="7">Hemolysin</fullName>
    </submittedName>
</protein>
<dbReference type="PANTHER" id="PTHR20855">
    <property type="entry name" value="ADIPOR/PROGESTIN RECEPTOR-RELATED"/>
    <property type="match status" value="1"/>
</dbReference>